<dbReference type="Pfam" id="PF06527">
    <property type="entry name" value="TniQ"/>
    <property type="match status" value="1"/>
</dbReference>
<dbReference type="STRING" id="375451.RD1_4039"/>
<sequence>MEVLRPILSFGPKESALSCTARAAAFHTGGTVTPFLPDIGIAPMSLVAGEPEAIDKLCTTTGSDFDQVSANAAVRTGKRAYRLRGEALSAEFFVRPRVAFCPLCLHDDDASHPDPAVARRHRWFWALDVVKTCPQHGLPIVRLSKEHHEDELVQLGLRVKEQGAALAQLIDGQTTRPVSELQDYVINRLDGAVGPAWLDSQSIEQAQWATEMLGAVVAFGTGVSLDTLNEDDWHEAGRAGYAYTSKGEAVVQQALEQIFASFEYTAARPGPQKIFGPLYTSLSAKRAVKDRGPITDIMREFIFENFALSAGTKVLGEPLAERRRHTAASLASKAGLDTRLVQNALVTAGLLPNAKNAQHMTVDAETGRRIAEKIQRVIYLKELPTALNTTRNVAYQVVSDRILQPIAGRSAQSKGHTSKAVDRADVKKLLAQIEQLVPTVVATPAGHVPLIKAAEKAKTPTGSFMHLLLAGALTDTVRIEGEAGIAALRFDPAQIKTWVLKVDTVGLEPLEVAGKLRLPLEAVLKLCKDPSAPLKMKTITSSTDHQFARVPLRDVERFGSIYNSLAPILERLEIRRFELRRILKAKGIKPVFDWANFGTDIYRISDLRGIEPG</sequence>
<dbReference type="AlphaFoldDB" id="Q160V9"/>
<dbReference type="RefSeq" id="WP_011570094.1">
    <property type="nucleotide sequence ID" value="NC_008209.1"/>
</dbReference>
<dbReference type="Proteomes" id="UP000007029">
    <property type="component" value="Chromosome"/>
</dbReference>
<dbReference type="InterPro" id="IPR009492">
    <property type="entry name" value="TniQ"/>
</dbReference>
<keyword evidence="3" id="KW-1185">Reference proteome</keyword>
<proteinExistence type="predicted"/>
<evidence type="ECO:0000313" key="2">
    <source>
        <dbReference type="EMBL" id="ABG33484.1"/>
    </source>
</evidence>
<evidence type="ECO:0000313" key="3">
    <source>
        <dbReference type="Proteomes" id="UP000007029"/>
    </source>
</evidence>
<protein>
    <recommendedName>
        <fullName evidence="1">TniQ domain-containing protein</fullName>
    </recommendedName>
</protein>
<dbReference type="HOGENOM" id="CLU_030259_1_0_5"/>
<dbReference type="KEGG" id="rde:RD1_4039"/>
<gene>
    <name evidence="2" type="ordered locus">RD1_4039</name>
</gene>
<name>Q160V9_ROSDO</name>
<dbReference type="eggNOG" id="ENOG502ZA2F">
    <property type="taxonomic scope" value="Bacteria"/>
</dbReference>
<evidence type="ECO:0000259" key="1">
    <source>
        <dbReference type="Pfam" id="PF06527"/>
    </source>
</evidence>
<dbReference type="EMBL" id="CP000362">
    <property type="protein sequence ID" value="ABG33484.1"/>
    <property type="molecule type" value="Genomic_DNA"/>
</dbReference>
<organism evidence="2 3">
    <name type="scientific">Roseobacter denitrificans (strain ATCC 33942 / OCh 114)</name>
    <name type="common">Erythrobacter sp. (strain OCh 114)</name>
    <name type="synonym">Roseobacter denitrificans</name>
    <dbReference type="NCBI Taxonomy" id="375451"/>
    <lineage>
        <taxon>Bacteria</taxon>
        <taxon>Pseudomonadati</taxon>
        <taxon>Pseudomonadota</taxon>
        <taxon>Alphaproteobacteria</taxon>
        <taxon>Rhodobacterales</taxon>
        <taxon>Roseobacteraceae</taxon>
        <taxon>Roseobacter</taxon>
    </lineage>
</organism>
<reference evidence="2 3" key="1">
    <citation type="journal article" date="2007" name="J. Bacteriol.">
        <title>The complete genome sequence of Roseobacter denitrificans reveals a mixotrophic rather than photosynthetic metabolism.</title>
        <authorList>
            <person name="Swingley W.D."/>
            <person name="Sadekar S."/>
            <person name="Mastrian S.D."/>
            <person name="Matthies H.J."/>
            <person name="Hao J."/>
            <person name="Ramos H."/>
            <person name="Acharya C.R."/>
            <person name="Conrad A.L."/>
            <person name="Taylor H.L."/>
            <person name="Dejesa L.C."/>
            <person name="Shah M.K."/>
            <person name="O'huallachain M.E."/>
            <person name="Lince M.T."/>
            <person name="Blankenship R.E."/>
            <person name="Beatty J.T."/>
            <person name="Touchman J.W."/>
        </authorList>
    </citation>
    <scope>NUCLEOTIDE SEQUENCE [LARGE SCALE GENOMIC DNA]</scope>
    <source>
        <strain evidence="3">ATCC 33942 / OCh 114</strain>
    </source>
</reference>
<feature type="domain" description="TniQ" evidence="1">
    <location>
        <begin position="9"/>
        <end position="138"/>
    </location>
</feature>
<accession>Q160V9</accession>